<name>L1JLE2_GUITC</name>
<dbReference type="Proteomes" id="UP000011087">
    <property type="component" value="Unassembled WGS sequence"/>
</dbReference>
<reference evidence="2" key="3">
    <citation type="submission" date="2015-06" db="UniProtKB">
        <authorList>
            <consortium name="EnsemblProtists"/>
        </authorList>
    </citation>
    <scope>IDENTIFICATION</scope>
</reference>
<dbReference type="EnsemblProtists" id="EKX49167">
    <property type="protein sequence ID" value="EKX49167"/>
    <property type="gene ID" value="GUITHDRAFT_105241"/>
</dbReference>
<dbReference type="EMBL" id="JH992983">
    <property type="protein sequence ID" value="EKX49167.1"/>
    <property type="molecule type" value="Genomic_DNA"/>
</dbReference>
<dbReference type="RefSeq" id="XP_005836147.1">
    <property type="nucleotide sequence ID" value="XM_005836090.1"/>
</dbReference>
<evidence type="ECO:0000313" key="2">
    <source>
        <dbReference type="EnsemblProtists" id="EKX49167"/>
    </source>
</evidence>
<evidence type="ECO:0000313" key="3">
    <source>
        <dbReference type="Proteomes" id="UP000011087"/>
    </source>
</evidence>
<dbReference type="HOGENOM" id="CLU_875636_0_0_1"/>
<proteinExistence type="predicted"/>
<protein>
    <submittedName>
        <fullName evidence="1 2">Uncharacterized protein</fullName>
    </submittedName>
</protein>
<dbReference type="GeneID" id="17305838"/>
<gene>
    <name evidence="1" type="ORF">GUITHDRAFT_105241</name>
</gene>
<dbReference type="KEGG" id="gtt:GUITHDRAFT_105241"/>
<accession>L1JLE2</accession>
<sequence length="318" mass="35549">MGLCDIRAMGLWDIGTPTTGYSLAHEDAQDWGGCVCGDTIRRMQEAWRNGLKVTQFRNSSREYATYIKAGVYGQGYVFMFEDQSTEMLIDRSMIQNKGLPIFDPASRRLSDDASDYGMLIQRAAEIHVVDSCFSMLAEVLGSVGAKAAVIHRFASRIVRSGRATCRQHEMFQLTSEMFSIQAVPLGAGNIDVEIIYPSENMVIESRDLQSATTLERAVQLSMQNFQVGAGDIRLLLKYTRYNHTEDAFYTISLLDSVLVPVIGAKCPHLQGRQMEMENGRCLIHSTAVLKDPGNFSTEIQIFSKGKRLHAHEVQFQVV</sequence>
<evidence type="ECO:0000313" key="1">
    <source>
        <dbReference type="EMBL" id="EKX49167.1"/>
    </source>
</evidence>
<dbReference type="PaxDb" id="55529-EKX49167"/>
<dbReference type="AlphaFoldDB" id="L1JLE2"/>
<reference evidence="3" key="2">
    <citation type="submission" date="2012-11" db="EMBL/GenBank/DDBJ databases">
        <authorList>
            <person name="Kuo A."/>
            <person name="Curtis B.A."/>
            <person name="Tanifuji G."/>
            <person name="Burki F."/>
            <person name="Gruber A."/>
            <person name="Irimia M."/>
            <person name="Maruyama S."/>
            <person name="Arias M.C."/>
            <person name="Ball S.G."/>
            <person name="Gile G.H."/>
            <person name="Hirakawa Y."/>
            <person name="Hopkins J.F."/>
            <person name="Rensing S.A."/>
            <person name="Schmutz J."/>
            <person name="Symeonidi A."/>
            <person name="Elias M."/>
            <person name="Eveleigh R.J."/>
            <person name="Herman E.K."/>
            <person name="Klute M.J."/>
            <person name="Nakayama T."/>
            <person name="Obornik M."/>
            <person name="Reyes-Prieto A."/>
            <person name="Armbrust E.V."/>
            <person name="Aves S.J."/>
            <person name="Beiko R.G."/>
            <person name="Coutinho P."/>
            <person name="Dacks J.B."/>
            <person name="Durnford D.G."/>
            <person name="Fast N.M."/>
            <person name="Green B.R."/>
            <person name="Grisdale C."/>
            <person name="Hempe F."/>
            <person name="Henrissat B."/>
            <person name="Hoppner M.P."/>
            <person name="Ishida K.-I."/>
            <person name="Kim E."/>
            <person name="Koreny L."/>
            <person name="Kroth P.G."/>
            <person name="Liu Y."/>
            <person name="Malik S.-B."/>
            <person name="Maier U.G."/>
            <person name="McRose D."/>
            <person name="Mock T."/>
            <person name="Neilson J.A."/>
            <person name="Onodera N.T."/>
            <person name="Poole A.M."/>
            <person name="Pritham E.J."/>
            <person name="Richards T.A."/>
            <person name="Rocap G."/>
            <person name="Roy S.W."/>
            <person name="Sarai C."/>
            <person name="Schaack S."/>
            <person name="Shirato S."/>
            <person name="Slamovits C.H."/>
            <person name="Spencer D.F."/>
            <person name="Suzuki S."/>
            <person name="Worden A.Z."/>
            <person name="Zauner S."/>
            <person name="Barry K."/>
            <person name="Bell C."/>
            <person name="Bharti A.K."/>
            <person name="Crow J.A."/>
            <person name="Grimwood J."/>
            <person name="Kramer R."/>
            <person name="Lindquist E."/>
            <person name="Lucas S."/>
            <person name="Salamov A."/>
            <person name="McFadden G.I."/>
            <person name="Lane C.E."/>
            <person name="Keeling P.J."/>
            <person name="Gray M.W."/>
            <person name="Grigoriev I.V."/>
            <person name="Archibald J.M."/>
        </authorList>
    </citation>
    <scope>NUCLEOTIDE SEQUENCE</scope>
    <source>
        <strain evidence="3">CCMP2712</strain>
    </source>
</reference>
<organism evidence="1">
    <name type="scientific">Guillardia theta (strain CCMP2712)</name>
    <name type="common">Cryptophyte</name>
    <dbReference type="NCBI Taxonomy" id="905079"/>
    <lineage>
        <taxon>Eukaryota</taxon>
        <taxon>Cryptophyceae</taxon>
        <taxon>Pyrenomonadales</taxon>
        <taxon>Geminigeraceae</taxon>
        <taxon>Guillardia</taxon>
    </lineage>
</organism>
<reference evidence="1 3" key="1">
    <citation type="journal article" date="2012" name="Nature">
        <title>Algal genomes reveal evolutionary mosaicism and the fate of nucleomorphs.</title>
        <authorList>
            <consortium name="DOE Joint Genome Institute"/>
            <person name="Curtis B.A."/>
            <person name="Tanifuji G."/>
            <person name="Burki F."/>
            <person name="Gruber A."/>
            <person name="Irimia M."/>
            <person name="Maruyama S."/>
            <person name="Arias M.C."/>
            <person name="Ball S.G."/>
            <person name="Gile G.H."/>
            <person name="Hirakawa Y."/>
            <person name="Hopkins J.F."/>
            <person name="Kuo A."/>
            <person name="Rensing S.A."/>
            <person name="Schmutz J."/>
            <person name="Symeonidi A."/>
            <person name="Elias M."/>
            <person name="Eveleigh R.J."/>
            <person name="Herman E.K."/>
            <person name="Klute M.J."/>
            <person name="Nakayama T."/>
            <person name="Obornik M."/>
            <person name="Reyes-Prieto A."/>
            <person name="Armbrust E.V."/>
            <person name="Aves S.J."/>
            <person name="Beiko R.G."/>
            <person name="Coutinho P."/>
            <person name="Dacks J.B."/>
            <person name="Durnford D.G."/>
            <person name="Fast N.M."/>
            <person name="Green B.R."/>
            <person name="Grisdale C.J."/>
            <person name="Hempel F."/>
            <person name="Henrissat B."/>
            <person name="Hoppner M.P."/>
            <person name="Ishida K."/>
            <person name="Kim E."/>
            <person name="Koreny L."/>
            <person name="Kroth P.G."/>
            <person name="Liu Y."/>
            <person name="Malik S.B."/>
            <person name="Maier U.G."/>
            <person name="McRose D."/>
            <person name="Mock T."/>
            <person name="Neilson J.A."/>
            <person name="Onodera N.T."/>
            <person name="Poole A.M."/>
            <person name="Pritham E.J."/>
            <person name="Richards T.A."/>
            <person name="Rocap G."/>
            <person name="Roy S.W."/>
            <person name="Sarai C."/>
            <person name="Schaack S."/>
            <person name="Shirato S."/>
            <person name="Slamovits C.H."/>
            <person name="Spencer D.F."/>
            <person name="Suzuki S."/>
            <person name="Worden A.Z."/>
            <person name="Zauner S."/>
            <person name="Barry K."/>
            <person name="Bell C."/>
            <person name="Bharti A.K."/>
            <person name="Crow J.A."/>
            <person name="Grimwood J."/>
            <person name="Kramer R."/>
            <person name="Lindquist E."/>
            <person name="Lucas S."/>
            <person name="Salamov A."/>
            <person name="McFadden G.I."/>
            <person name="Lane C.E."/>
            <person name="Keeling P.J."/>
            <person name="Gray M.W."/>
            <person name="Grigoriev I.V."/>
            <person name="Archibald J.M."/>
        </authorList>
    </citation>
    <scope>NUCLEOTIDE SEQUENCE</scope>
    <source>
        <strain evidence="1 3">CCMP2712</strain>
    </source>
</reference>
<keyword evidence="3" id="KW-1185">Reference proteome</keyword>